<dbReference type="EMBL" id="QBKI01000001">
    <property type="protein sequence ID" value="PTX22859.1"/>
    <property type="molecule type" value="Genomic_DNA"/>
</dbReference>
<evidence type="ECO:0000256" key="1">
    <source>
        <dbReference type="SAM" id="SignalP"/>
    </source>
</evidence>
<dbReference type="OrthoDB" id="876123at2"/>
<reference evidence="2 3" key="1">
    <citation type="submission" date="2018-04" db="EMBL/GenBank/DDBJ databases">
        <title>Genomic Encyclopedia of Archaeal and Bacterial Type Strains, Phase II (KMG-II): from individual species to whole genera.</title>
        <authorList>
            <person name="Goeker M."/>
        </authorList>
    </citation>
    <scope>NUCLEOTIDE SEQUENCE [LARGE SCALE GENOMIC DNA]</scope>
    <source>
        <strain evidence="2 3">DSM 100162</strain>
    </source>
</reference>
<dbReference type="AlphaFoldDB" id="A0A2T5YU66"/>
<protein>
    <recommendedName>
        <fullName evidence="4">Secreted protein (Por secretion system target)</fullName>
    </recommendedName>
</protein>
<evidence type="ECO:0000313" key="3">
    <source>
        <dbReference type="Proteomes" id="UP000244225"/>
    </source>
</evidence>
<evidence type="ECO:0008006" key="4">
    <source>
        <dbReference type="Google" id="ProtNLM"/>
    </source>
</evidence>
<dbReference type="Proteomes" id="UP000244225">
    <property type="component" value="Unassembled WGS sequence"/>
</dbReference>
<keyword evidence="1" id="KW-0732">Signal</keyword>
<sequence>MKNIYTLLKLLCSIPVFLFLPPHEAKAQEVGVCSYENDCLLIAFESIQEESPTSPSLLVVMSAFIETGGACSDIDGLIFSPSGGFPVLVTREALDENLNIVELTVSRTIFTQTPDVLIATFFYINIPIIGIQIPIPTNVVDMQARLDSDDPCLPITPLPVELSRFEGKATQSGINLEWETASEINNSHFEVERSADGSAFEKLGSVAGHGNSVATIEYSYLDKHPNPGTNYYRLRQVDFDGKYEYSNVVAVTAPETTQALQVQIVPNPCLNGDCQLRISTATAGQPVRVQLKDLSGRVVFEQSMQHDGEPLQLTQAQLQRLRGVFILSALAGQEVVRQRVVLE</sequence>
<dbReference type="InterPro" id="IPR013783">
    <property type="entry name" value="Ig-like_fold"/>
</dbReference>
<evidence type="ECO:0000313" key="2">
    <source>
        <dbReference type="EMBL" id="PTX22859.1"/>
    </source>
</evidence>
<proteinExistence type="predicted"/>
<feature type="chain" id="PRO_5015736520" description="Secreted protein (Por secretion system target)" evidence="1">
    <location>
        <begin position="28"/>
        <end position="343"/>
    </location>
</feature>
<keyword evidence="3" id="KW-1185">Reference proteome</keyword>
<comment type="caution">
    <text evidence="2">The sequence shown here is derived from an EMBL/GenBank/DDBJ whole genome shotgun (WGS) entry which is preliminary data.</text>
</comment>
<dbReference type="RefSeq" id="WP_146173502.1">
    <property type="nucleotide sequence ID" value="NZ_QBKI01000001.1"/>
</dbReference>
<accession>A0A2T5YU66</accession>
<organism evidence="2 3">
    <name type="scientific">Pontibacter mucosus</name>
    <dbReference type="NCBI Taxonomy" id="1649266"/>
    <lineage>
        <taxon>Bacteria</taxon>
        <taxon>Pseudomonadati</taxon>
        <taxon>Bacteroidota</taxon>
        <taxon>Cytophagia</taxon>
        <taxon>Cytophagales</taxon>
        <taxon>Hymenobacteraceae</taxon>
        <taxon>Pontibacter</taxon>
    </lineage>
</organism>
<feature type="signal peptide" evidence="1">
    <location>
        <begin position="1"/>
        <end position="27"/>
    </location>
</feature>
<gene>
    <name evidence="2" type="ORF">C8N40_101687</name>
</gene>
<name>A0A2T5YU66_9BACT</name>
<dbReference type="Gene3D" id="2.60.40.10">
    <property type="entry name" value="Immunoglobulins"/>
    <property type="match status" value="1"/>
</dbReference>